<comment type="function">
    <text evidence="7 8">One of the essential components for the initiation of protein synthesis. Protects formylmethionyl-tRNA from spontaneous hydrolysis and promotes its binding to the 30S ribosomal subunits. Also involved in the hydrolysis of GTP during the formation of the 70S ribosomal complex.</text>
</comment>
<keyword evidence="6 7" id="KW-0342">GTP-binding</keyword>
<dbReference type="InterPro" id="IPR015760">
    <property type="entry name" value="TIF_IF2"/>
</dbReference>
<dbReference type="GO" id="GO:0003743">
    <property type="term" value="F:translation initiation factor activity"/>
    <property type="evidence" value="ECO:0007669"/>
    <property type="project" value="UniProtKB-UniRule"/>
</dbReference>
<evidence type="ECO:0000256" key="7">
    <source>
        <dbReference type="HAMAP-Rule" id="MF_00100"/>
    </source>
</evidence>
<dbReference type="Gene3D" id="3.40.50.300">
    <property type="entry name" value="P-loop containing nucleotide triphosphate hydrolases"/>
    <property type="match status" value="1"/>
</dbReference>
<dbReference type="SUPFAM" id="SSF50447">
    <property type="entry name" value="Translation proteins"/>
    <property type="match status" value="2"/>
</dbReference>
<keyword evidence="9" id="KW-0175">Coiled coil</keyword>
<dbReference type="InterPro" id="IPR044145">
    <property type="entry name" value="IF2_II"/>
</dbReference>
<evidence type="ECO:0000256" key="5">
    <source>
        <dbReference type="ARBA" id="ARBA00022917"/>
    </source>
</evidence>
<accession>A0A2H0RM03</accession>
<dbReference type="GO" id="GO:0003924">
    <property type="term" value="F:GTPase activity"/>
    <property type="evidence" value="ECO:0007669"/>
    <property type="project" value="UniProtKB-UniRule"/>
</dbReference>
<sequence>MATTNNPVAKGSKVPAWPIFLIPVMDRSLATTSKLVHPAGLSTSKNPVVLFSIHKIVTHALTKLVKTAILRPHNSPFTSMNVTELARRLRVPTTVLLEKLPELGFSLGKRAIKVNDREASDIMRAWREFKRQEAVRKRHAEQKELEERRKARLEATKDNAIELPSVLTVRVFAELLDLPISEVMRELMRAGIFASMNERLDFETAAIVAGDLGFHVTNVDEMGDVKQEEELSRLEEVLRDDKGDTRPPVIVVMGHVDHGKTRLLDAIRNTHVIDTEAGGITQHIGAYQAIRHDQQMTFIDTPGHEAFTVMRSRGAKVADIAILVVAADDGVQPQTREAVEIIKAAEIPMVVAINKIDKEGADPERVKRELSELNVLPEDWGGKVIMVPISAKQEQNIDQLLDAVLLMYEMEKEHITANPNRTAMGTIIESHIDKGAGPVATVLIQSGTLHSGDTLGVRGENYGRVRAMQDWNADNLESAGPSVPVRVLGWKVAPFVGDVMEVANALDLAKTTKSKMRTGSLQNVGATVRQVEKEGEDSGKKILNVILKADVLGSVEAILGLFEKVKHEGVGLHVVSKALGNVTEADVSRAEGTDAVIIAFGVQVPSNVEMQAREKKVEVLKFDVIYKMFEEVVDRLQEMLTDEIMLVELGKMEVLAVFNKIEKGWIVGGKVTEGVVETGCKVRVWREEQLIGEGGIKEIRVGKSVVKDLRKGSEGGVQYVGKTKIEEGDILEFYKEESKARKLIVDGANS</sequence>
<dbReference type="FunFam" id="3.40.50.10050:FF:000001">
    <property type="entry name" value="Translation initiation factor IF-2"/>
    <property type="match status" value="1"/>
</dbReference>
<gene>
    <name evidence="7" type="primary">infB</name>
    <name evidence="11" type="ORF">COV06_03705</name>
</gene>
<evidence type="ECO:0000313" key="12">
    <source>
        <dbReference type="Proteomes" id="UP000230084"/>
    </source>
</evidence>
<evidence type="ECO:0000256" key="3">
    <source>
        <dbReference type="ARBA" id="ARBA00022540"/>
    </source>
</evidence>
<feature type="binding site" evidence="7">
    <location>
        <begin position="354"/>
        <end position="357"/>
    </location>
    <ligand>
        <name>GTP</name>
        <dbReference type="ChEBI" id="CHEBI:37565"/>
    </ligand>
</feature>
<evidence type="ECO:0000256" key="6">
    <source>
        <dbReference type="ARBA" id="ARBA00023134"/>
    </source>
</evidence>
<dbReference type="InterPro" id="IPR000178">
    <property type="entry name" value="TF_IF2_bacterial-like"/>
</dbReference>
<comment type="caution">
    <text evidence="11">The sequence shown here is derived from an EMBL/GenBank/DDBJ whole genome shotgun (WGS) entry which is preliminary data.</text>
</comment>
<feature type="region of interest" description="G-domain" evidence="7">
    <location>
        <begin position="248"/>
        <end position="396"/>
    </location>
</feature>
<dbReference type="PROSITE" id="PS51722">
    <property type="entry name" value="G_TR_2"/>
    <property type="match status" value="1"/>
</dbReference>
<dbReference type="SUPFAM" id="SSF52540">
    <property type="entry name" value="P-loop containing nucleoside triphosphate hydrolases"/>
    <property type="match status" value="1"/>
</dbReference>
<dbReference type="Proteomes" id="UP000230084">
    <property type="component" value="Unassembled WGS sequence"/>
</dbReference>
<proteinExistence type="inferred from homology"/>
<dbReference type="InterPro" id="IPR053905">
    <property type="entry name" value="EF-G-like_DII"/>
</dbReference>
<dbReference type="Pfam" id="PF04760">
    <property type="entry name" value="IF2_N"/>
    <property type="match status" value="1"/>
</dbReference>
<dbReference type="InterPro" id="IPR000795">
    <property type="entry name" value="T_Tr_GTP-bd_dom"/>
</dbReference>
<comment type="subcellular location">
    <subcellularLocation>
        <location evidence="7">Cytoplasm</location>
    </subcellularLocation>
</comment>
<dbReference type="FunFam" id="3.40.50.300:FF:000019">
    <property type="entry name" value="Translation initiation factor IF-2"/>
    <property type="match status" value="1"/>
</dbReference>
<dbReference type="InterPro" id="IPR005225">
    <property type="entry name" value="Small_GTP-bd"/>
</dbReference>
<dbReference type="AlphaFoldDB" id="A0A2H0RM03"/>
<dbReference type="Gene3D" id="3.40.50.10050">
    <property type="entry name" value="Translation initiation factor IF- 2, domain 3"/>
    <property type="match status" value="1"/>
</dbReference>
<dbReference type="EMBL" id="PCYM01000006">
    <property type="protein sequence ID" value="PIR47528.1"/>
    <property type="molecule type" value="Genomic_DNA"/>
</dbReference>
<dbReference type="Pfam" id="PF22042">
    <property type="entry name" value="EF-G_D2"/>
    <property type="match status" value="1"/>
</dbReference>
<name>A0A2H0RM03_9BACT</name>
<evidence type="ECO:0000313" key="11">
    <source>
        <dbReference type="EMBL" id="PIR47528.1"/>
    </source>
</evidence>
<dbReference type="PANTHER" id="PTHR43381:SF4">
    <property type="entry name" value="EUKARYOTIC TRANSLATION INITIATION FACTOR 5B"/>
    <property type="match status" value="1"/>
</dbReference>
<reference evidence="11 12" key="1">
    <citation type="submission" date="2017-09" db="EMBL/GenBank/DDBJ databases">
        <title>Depth-based differentiation of microbial function through sediment-hosted aquifers and enrichment of novel symbionts in the deep terrestrial subsurface.</title>
        <authorList>
            <person name="Probst A.J."/>
            <person name="Ladd B."/>
            <person name="Jarett J.K."/>
            <person name="Geller-Mcgrath D.E."/>
            <person name="Sieber C.M."/>
            <person name="Emerson J.B."/>
            <person name="Anantharaman K."/>
            <person name="Thomas B.C."/>
            <person name="Malmstrom R."/>
            <person name="Stieglmeier M."/>
            <person name="Klingl A."/>
            <person name="Woyke T."/>
            <person name="Ryan C.M."/>
            <person name="Banfield J.F."/>
        </authorList>
    </citation>
    <scope>NUCLEOTIDE SEQUENCE [LARGE SCALE GENOMIC DNA]</scope>
    <source>
        <strain evidence="11">CG10_big_fil_rev_8_21_14_0_10_50_16</strain>
    </source>
</reference>
<feature type="binding site" evidence="7">
    <location>
        <begin position="300"/>
        <end position="304"/>
    </location>
    <ligand>
        <name>GTP</name>
        <dbReference type="ChEBI" id="CHEBI:37565"/>
    </ligand>
</feature>
<keyword evidence="3 7" id="KW-0396">Initiation factor</keyword>
<dbReference type="InterPro" id="IPR036925">
    <property type="entry name" value="TIF_IF2_dom3_sf"/>
</dbReference>
<dbReference type="Pfam" id="PF11987">
    <property type="entry name" value="IF-2"/>
    <property type="match status" value="1"/>
</dbReference>
<feature type="domain" description="Tr-type G" evidence="10">
    <location>
        <begin position="245"/>
        <end position="413"/>
    </location>
</feature>
<evidence type="ECO:0000256" key="1">
    <source>
        <dbReference type="ARBA" id="ARBA00007733"/>
    </source>
</evidence>
<dbReference type="InterPro" id="IPR006847">
    <property type="entry name" value="IF2_N"/>
</dbReference>
<organism evidence="11 12">
    <name type="scientific">Candidatus Uhrbacteria bacterium CG10_big_fil_rev_8_21_14_0_10_50_16</name>
    <dbReference type="NCBI Taxonomy" id="1975039"/>
    <lineage>
        <taxon>Bacteria</taxon>
        <taxon>Candidatus Uhriibacteriota</taxon>
    </lineage>
</organism>
<dbReference type="NCBIfam" id="TIGR00487">
    <property type="entry name" value="IF-2"/>
    <property type="match status" value="1"/>
</dbReference>
<evidence type="ECO:0000259" key="10">
    <source>
        <dbReference type="PROSITE" id="PS51722"/>
    </source>
</evidence>
<dbReference type="SUPFAM" id="SSF52156">
    <property type="entry name" value="Initiation factor IF2/eIF5b, domain 3"/>
    <property type="match status" value="1"/>
</dbReference>
<evidence type="ECO:0000256" key="9">
    <source>
        <dbReference type="SAM" id="Coils"/>
    </source>
</evidence>
<dbReference type="GO" id="GO:0005525">
    <property type="term" value="F:GTP binding"/>
    <property type="evidence" value="ECO:0007669"/>
    <property type="project" value="UniProtKB-KW"/>
</dbReference>
<protein>
    <recommendedName>
        <fullName evidence="2 7">Translation initiation factor IF-2</fullName>
    </recommendedName>
</protein>
<feature type="binding site" evidence="7">
    <location>
        <begin position="254"/>
        <end position="261"/>
    </location>
    <ligand>
        <name>GTP</name>
        <dbReference type="ChEBI" id="CHEBI:37565"/>
    </ligand>
</feature>
<keyword evidence="7" id="KW-0963">Cytoplasm</keyword>
<dbReference type="InterPro" id="IPR027417">
    <property type="entry name" value="P-loop_NTPase"/>
</dbReference>
<evidence type="ECO:0000256" key="8">
    <source>
        <dbReference type="RuleBase" id="RU000644"/>
    </source>
</evidence>
<dbReference type="CDD" id="cd03702">
    <property type="entry name" value="IF2_mtIF2_II"/>
    <property type="match status" value="1"/>
</dbReference>
<dbReference type="InterPro" id="IPR009000">
    <property type="entry name" value="Transl_B-barrel_sf"/>
</dbReference>
<evidence type="ECO:0000256" key="2">
    <source>
        <dbReference type="ARBA" id="ARBA00020675"/>
    </source>
</evidence>
<dbReference type="PANTHER" id="PTHR43381">
    <property type="entry name" value="TRANSLATION INITIATION FACTOR IF-2-RELATED"/>
    <property type="match status" value="1"/>
</dbReference>
<feature type="coiled-coil region" evidence="9">
    <location>
        <begin position="136"/>
        <end position="163"/>
    </location>
</feature>
<keyword evidence="5 7" id="KW-0648">Protein biosynthesis</keyword>
<dbReference type="CDD" id="cd01887">
    <property type="entry name" value="IF2_eIF5B"/>
    <property type="match status" value="1"/>
</dbReference>
<keyword evidence="4 7" id="KW-0547">Nucleotide-binding</keyword>
<dbReference type="Gene3D" id="2.40.30.10">
    <property type="entry name" value="Translation factors"/>
    <property type="match status" value="2"/>
</dbReference>
<dbReference type="Pfam" id="PF00009">
    <property type="entry name" value="GTP_EFTU"/>
    <property type="match status" value="1"/>
</dbReference>
<dbReference type="InterPro" id="IPR023115">
    <property type="entry name" value="TIF_IF2_dom3"/>
</dbReference>
<dbReference type="NCBIfam" id="TIGR00231">
    <property type="entry name" value="small_GTP"/>
    <property type="match status" value="1"/>
</dbReference>
<comment type="similarity">
    <text evidence="1 7 8">Belongs to the TRAFAC class translation factor GTPase superfamily. Classic translation factor GTPase family. IF-2 subfamily.</text>
</comment>
<dbReference type="GO" id="GO:0005737">
    <property type="term" value="C:cytoplasm"/>
    <property type="evidence" value="ECO:0007669"/>
    <property type="project" value="UniProtKB-SubCell"/>
</dbReference>
<evidence type="ECO:0000256" key="4">
    <source>
        <dbReference type="ARBA" id="ARBA00022741"/>
    </source>
</evidence>
<dbReference type="HAMAP" id="MF_00100_B">
    <property type="entry name" value="IF_2_B"/>
    <property type="match status" value="1"/>
</dbReference>